<organism evidence="3 4">
    <name type="scientific">Candidatus Pullilachnospira gallistercoris</name>
    <dbReference type="NCBI Taxonomy" id="2840911"/>
    <lineage>
        <taxon>Bacteria</taxon>
        <taxon>Bacillati</taxon>
        <taxon>Bacillota</taxon>
        <taxon>Clostridia</taxon>
        <taxon>Lachnospirales</taxon>
        <taxon>Lachnospiraceae</taxon>
        <taxon>Lachnospiraceae incertae sedis</taxon>
        <taxon>Candidatus Pullilachnospira</taxon>
    </lineage>
</organism>
<protein>
    <submittedName>
        <fullName evidence="3">Aryl-sulfate sulfotransferase</fullName>
    </submittedName>
</protein>
<dbReference type="InterPro" id="IPR053143">
    <property type="entry name" value="Arylsulfate_ST"/>
</dbReference>
<sequence>MKKTGRKKYSKKVRAVIAVIVIAVIAVAAYFIYQAVVYTQMSEETAPRKSWVTDTGTLLREDEDSSVKIYRDDRQEDMEIYQIVPSDVENENFTYYDPDVQQRLDDTLQALKSEADYSLEEPLAVWNPYGTGSNGLYLYFDAQNAAQVTYQIHTEAAGDIDATDYEAAANAGTSDEKEFLMIGLVPGMENQVMIRLLDKSGKELESRSFTVTVPKPVSGYDVVLKSEAGESAEPLTDGLYYTLGTQGYYGYMFFFDNEGIMRYEMLLDGYKGDRILFDGEEMLCCVASDQIGRINRLGRAVDLYTLEGYTMHHDFNMAQDGHLVVLATKNNTFDGRVMDFVLEVDMETGDVSELLDLRNIFPDYYDKTEKVSDTDPFFWQAGTRDWIHLNTIDYTRDDGLILSSRETSTIIKIGNVHSQPELTYLIGNRDFWEETPYADYVYEKDGDFTGQYGQHTVTVLPDAAPQEGQYYLMMFNNNYYANSTRTDDYEPKLDERVSESLQDEEQHSYVDVYLVVNSGVSHVFGEYDAQGERIRQYAYECSFQGYRVMKDDFAGFWFAD</sequence>
<reference evidence="3" key="2">
    <citation type="journal article" date="2021" name="PeerJ">
        <title>Extensive microbial diversity within the chicken gut microbiome revealed by metagenomics and culture.</title>
        <authorList>
            <person name="Gilroy R."/>
            <person name="Ravi A."/>
            <person name="Getino M."/>
            <person name="Pursley I."/>
            <person name="Horton D.L."/>
            <person name="Alikhan N.F."/>
            <person name="Baker D."/>
            <person name="Gharbi K."/>
            <person name="Hall N."/>
            <person name="Watson M."/>
            <person name="Adriaenssens E.M."/>
            <person name="Foster-Nyarko E."/>
            <person name="Jarju S."/>
            <person name="Secka A."/>
            <person name="Antonio M."/>
            <person name="Oren A."/>
            <person name="Chaudhuri R.R."/>
            <person name="La Ragione R."/>
            <person name="Hildebrand F."/>
            <person name="Pallen M.J."/>
        </authorList>
    </citation>
    <scope>NUCLEOTIDE SEQUENCE</scope>
    <source>
        <strain evidence="3">ChiSjej5B23-6657</strain>
    </source>
</reference>
<dbReference type="InterPro" id="IPR038477">
    <property type="entry name" value="ASST_N_sf"/>
</dbReference>
<dbReference type="InterPro" id="IPR035391">
    <property type="entry name" value="Arylsulfotran_N"/>
</dbReference>
<feature type="transmembrane region" description="Helical" evidence="1">
    <location>
        <begin position="12"/>
        <end position="33"/>
    </location>
</feature>
<keyword evidence="1" id="KW-1133">Transmembrane helix</keyword>
<dbReference type="PANTHER" id="PTHR35340">
    <property type="entry name" value="PQQ ENZYME REPEAT PROTEIN-RELATED"/>
    <property type="match status" value="1"/>
</dbReference>
<dbReference type="EMBL" id="DVHM01000046">
    <property type="protein sequence ID" value="HIR70188.1"/>
    <property type="molecule type" value="Genomic_DNA"/>
</dbReference>
<gene>
    <name evidence="3" type="ORF">IAA55_02775</name>
</gene>
<feature type="domain" description="Arylsulfotransferase N-terminal" evidence="2">
    <location>
        <begin position="125"/>
        <end position="212"/>
    </location>
</feature>
<dbReference type="Proteomes" id="UP000823912">
    <property type="component" value="Unassembled WGS sequence"/>
</dbReference>
<dbReference type="GO" id="GO:0004062">
    <property type="term" value="F:aryl sulfotransferase activity"/>
    <property type="evidence" value="ECO:0007669"/>
    <property type="project" value="InterPro"/>
</dbReference>
<keyword evidence="1" id="KW-0472">Membrane</keyword>
<evidence type="ECO:0000313" key="4">
    <source>
        <dbReference type="Proteomes" id="UP000823912"/>
    </source>
</evidence>
<evidence type="ECO:0000256" key="1">
    <source>
        <dbReference type="SAM" id="Phobius"/>
    </source>
</evidence>
<accession>A0A9D1JAC8</accession>
<evidence type="ECO:0000259" key="2">
    <source>
        <dbReference type="Pfam" id="PF17425"/>
    </source>
</evidence>
<dbReference type="Gene3D" id="2.60.40.3100">
    <property type="entry name" value="Arylsulphate sulphotransferase monomer, N-terminal domain"/>
    <property type="match status" value="1"/>
</dbReference>
<dbReference type="AlphaFoldDB" id="A0A9D1JAC8"/>
<evidence type="ECO:0000313" key="3">
    <source>
        <dbReference type="EMBL" id="HIR70188.1"/>
    </source>
</evidence>
<comment type="caution">
    <text evidence="3">The sequence shown here is derived from an EMBL/GenBank/DDBJ whole genome shotgun (WGS) entry which is preliminary data.</text>
</comment>
<proteinExistence type="predicted"/>
<dbReference type="Pfam" id="PF17425">
    <property type="entry name" value="Arylsulfotran_N"/>
    <property type="match status" value="1"/>
</dbReference>
<dbReference type="Pfam" id="PF05935">
    <property type="entry name" value="Arylsulfotrans"/>
    <property type="match status" value="1"/>
</dbReference>
<reference evidence="3" key="1">
    <citation type="submission" date="2020-10" db="EMBL/GenBank/DDBJ databases">
        <authorList>
            <person name="Gilroy R."/>
        </authorList>
    </citation>
    <scope>NUCLEOTIDE SEQUENCE</scope>
    <source>
        <strain evidence="3">ChiSjej5B23-6657</strain>
    </source>
</reference>
<dbReference type="PANTHER" id="PTHR35340:SF5">
    <property type="entry name" value="ASST-DOMAIN-CONTAINING PROTEIN"/>
    <property type="match status" value="1"/>
</dbReference>
<dbReference type="InterPro" id="IPR010262">
    <property type="entry name" value="Arylsulfotransferase_bact"/>
</dbReference>
<name>A0A9D1JAC8_9FIRM</name>
<keyword evidence="1" id="KW-0812">Transmembrane</keyword>